<comment type="caution">
    <text evidence="4">The sequence shown here is derived from an EMBL/GenBank/DDBJ whole genome shotgun (WGS) entry which is preliminary data.</text>
</comment>
<dbReference type="PANTHER" id="PTHR47505:SF1">
    <property type="entry name" value="DNA UTILIZATION PROTEIN YHGH"/>
    <property type="match status" value="1"/>
</dbReference>
<dbReference type="InterPro" id="IPR051910">
    <property type="entry name" value="ComF/GntX_DNA_util-trans"/>
</dbReference>
<gene>
    <name evidence="4" type="ORF">FHR97_000291</name>
</gene>
<feature type="domain" description="Double zinc ribbon" evidence="3">
    <location>
        <begin position="13"/>
        <end position="69"/>
    </location>
</feature>
<dbReference type="RefSeq" id="WP_183381994.1">
    <property type="nucleotide sequence ID" value="NZ_JACHXR010000001.1"/>
</dbReference>
<evidence type="ECO:0000313" key="5">
    <source>
        <dbReference type="Proteomes" id="UP000518892"/>
    </source>
</evidence>
<dbReference type="InterPro" id="IPR044005">
    <property type="entry name" value="DZR_2"/>
</dbReference>
<dbReference type="Pfam" id="PF00156">
    <property type="entry name" value="Pribosyltran"/>
    <property type="match status" value="1"/>
</dbReference>
<dbReference type="EMBL" id="JACHXR010000001">
    <property type="protein sequence ID" value="MBB3229476.1"/>
    <property type="molecule type" value="Genomic_DNA"/>
</dbReference>
<dbReference type="InterPro" id="IPR000836">
    <property type="entry name" value="PRTase_dom"/>
</dbReference>
<comment type="similarity">
    <text evidence="1">Belongs to the ComF/GntX family.</text>
</comment>
<dbReference type="SUPFAM" id="SSF53271">
    <property type="entry name" value="PRTase-like"/>
    <property type="match status" value="1"/>
</dbReference>
<reference evidence="4 5" key="1">
    <citation type="submission" date="2020-08" db="EMBL/GenBank/DDBJ databases">
        <title>Genomic Encyclopedia of Type Strains, Phase III (KMG-III): the genomes of soil and plant-associated and newly described type strains.</title>
        <authorList>
            <person name="Whitman W."/>
        </authorList>
    </citation>
    <scope>NUCLEOTIDE SEQUENCE [LARGE SCALE GENOMIC DNA]</scope>
    <source>
        <strain evidence="4 5">CECT 7744</strain>
    </source>
</reference>
<evidence type="ECO:0000256" key="1">
    <source>
        <dbReference type="ARBA" id="ARBA00008007"/>
    </source>
</evidence>
<protein>
    <submittedName>
        <fullName evidence="4">ComF family protein</fullName>
    </submittedName>
</protein>
<keyword evidence="5" id="KW-1185">Reference proteome</keyword>
<dbReference type="InterPro" id="IPR029057">
    <property type="entry name" value="PRTase-like"/>
</dbReference>
<evidence type="ECO:0000259" key="2">
    <source>
        <dbReference type="Pfam" id="PF00156"/>
    </source>
</evidence>
<name>A0A7W5EQK5_9GAMM</name>
<feature type="domain" description="Phosphoribosyltransferase" evidence="2">
    <location>
        <begin position="195"/>
        <end position="232"/>
    </location>
</feature>
<accession>A0A7W5EQK5</accession>
<sequence length="238" mass="26807">MSTFRRQEVDDWLRRVLPGRCLFCLADSEGGRPWCEACFAALPWNHTACPRCGEPQPGRARGRVCGRCLRRPPAFDRTRVALRYEDEVAALMQRFKFHASPRAGAVLVALLEAGCRLPPGEAPQALLAVPLHPHRARQRGFDQGRWLAERLSARLGIPLRRAWRHRDTPSQRGLDRRRRRGNLRGAFRVDGPLPERVVLLDDVMTTGATLDALARACRRAGAEEIEAWAVARTPLELS</sequence>
<dbReference type="Gene3D" id="3.40.50.2020">
    <property type="match status" value="1"/>
</dbReference>
<dbReference type="PANTHER" id="PTHR47505">
    <property type="entry name" value="DNA UTILIZATION PROTEIN YHGH"/>
    <property type="match status" value="1"/>
</dbReference>
<dbReference type="CDD" id="cd06223">
    <property type="entry name" value="PRTases_typeI"/>
    <property type="match status" value="1"/>
</dbReference>
<dbReference type="AlphaFoldDB" id="A0A7W5EQK5"/>
<organism evidence="4 5">
    <name type="scientific">Halomonas stenophila</name>
    <dbReference type="NCBI Taxonomy" id="795312"/>
    <lineage>
        <taxon>Bacteria</taxon>
        <taxon>Pseudomonadati</taxon>
        <taxon>Pseudomonadota</taxon>
        <taxon>Gammaproteobacteria</taxon>
        <taxon>Oceanospirillales</taxon>
        <taxon>Halomonadaceae</taxon>
        <taxon>Halomonas</taxon>
    </lineage>
</organism>
<proteinExistence type="inferred from homology"/>
<evidence type="ECO:0000259" key="3">
    <source>
        <dbReference type="Pfam" id="PF18912"/>
    </source>
</evidence>
<dbReference type="Proteomes" id="UP000518892">
    <property type="component" value="Unassembled WGS sequence"/>
</dbReference>
<dbReference type="Pfam" id="PF18912">
    <property type="entry name" value="DZR_2"/>
    <property type="match status" value="1"/>
</dbReference>
<evidence type="ECO:0000313" key="4">
    <source>
        <dbReference type="EMBL" id="MBB3229476.1"/>
    </source>
</evidence>